<dbReference type="EMBL" id="LXQA010501309">
    <property type="protein sequence ID" value="MCI55774.1"/>
    <property type="molecule type" value="Genomic_DNA"/>
</dbReference>
<evidence type="ECO:0000313" key="1">
    <source>
        <dbReference type="EMBL" id="MCI55774.1"/>
    </source>
</evidence>
<organism evidence="1 2">
    <name type="scientific">Trifolium medium</name>
    <dbReference type="NCBI Taxonomy" id="97028"/>
    <lineage>
        <taxon>Eukaryota</taxon>
        <taxon>Viridiplantae</taxon>
        <taxon>Streptophyta</taxon>
        <taxon>Embryophyta</taxon>
        <taxon>Tracheophyta</taxon>
        <taxon>Spermatophyta</taxon>
        <taxon>Magnoliopsida</taxon>
        <taxon>eudicotyledons</taxon>
        <taxon>Gunneridae</taxon>
        <taxon>Pentapetalae</taxon>
        <taxon>rosids</taxon>
        <taxon>fabids</taxon>
        <taxon>Fabales</taxon>
        <taxon>Fabaceae</taxon>
        <taxon>Papilionoideae</taxon>
        <taxon>50 kb inversion clade</taxon>
        <taxon>NPAAA clade</taxon>
        <taxon>Hologalegina</taxon>
        <taxon>IRL clade</taxon>
        <taxon>Trifolieae</taxon>
        <taxon>Trifolium</taxon>
    </lineage>
</organism>
<dbReference type="AlphaFoldDB" id="A0A392T5H4"/>
<protein>
    <submittedName>
        <fullName evidence="1">Uncharacterized protein</fullName>
    </submittedName>
</protein>
<sequence>SVSSSLLSFSLSFAFTESTFFIGGDSRRGDPSFLVTHSVVMIFLMNLTFSSPGCGISRPWKSVQLSSFDELFYGVL</sequence>
<evidence type="ECO:0000313" key="2">
    <source>
        <dbReference type="Proteomes" id="UP000265520"/>
    </source>
</evidence>
<dbReference type="Proteomes" id="UP000265520">
    <property type="component" value="Unassembled WGS sequence"/>
</dbReference>
<accession>A0A392T5H4</accession>
<reference evidence="1 2" key="1">
    <citation type="journal article" date="2018" name="Front. Plant Sci.">
        <title>Red Clover (Trifolium pratense) and Zigzag Clover (T. medium) - A Picture of Genomic Similarities and Differences.</title>
        <authorList>
            <person name="Dluhosova J."/>
            <person name="Istvanek J."/>
            <person name="Nedelnik J."/>
            <person name="Repkova J."/>
        </authorList>
    </citation>
    <scope>NUCLEOTIDE SEQUENCE [LARGE SCALE GENOMIC DNA]</scope>
    <source>
        <strain evidence="2">cv. 10/8</strain>
        <tissue evidence="1">Leaf</tissue>
    </source>
</reference>
<comment type="caution">
    <text evidence="1">The sequence shown here is derived from an EMBL/GenBank/DDBJ whole genome shotgun (WGS) entry which is preliminary data.</text>
</comment>
<keyword evidence="2" id="KW-1185">Reference proteome</keyword>
<name>A0A392T5H4_9FABA</name>
<feature type="non-terminal residue" evidence="1">
    <location>
        <position position="1"/>
    </location>
</feature>
<proteinExistence type="predicted"/>